<reference evidence="1 2" key="1">
    <citation type="submission" date="2020-02" db="EMBL/GenBank/DDBJ databases">
        <title>Aliifodinibius halophilus 2W32, complete genome.</title>
        <authorList>
            <person name="Li Y."/>
            <person name="Wu S."/>
        </authorList>
    </citation>
    <scope>NUCLEOTIDE SEQUENCE [LARGE SCALE GENOMIC DNA]</scope>
    <source>
        <strain evidence="1 2">2W32</strain>
    </source>
</reference>
<organism evidence="1 2">
    <name type="scientific">Fodinibius halophilus</name>
    <dbReference type="NCBI Taxonomy" id="1736908"/>
    <lineage>
        <taxon>Bacteria</taxon>
        <taxon>Pseudomonadati</taxon>
        <taxon>Balneolota</taxon>
        <taxon>Balneolia</taxon>
        <taxon>Balneolales</taxon>
        <taxon>Balneolaceae</taxon>
        <taxon>Fodinibius</taxon>
    </lineage>
</organism>
<sequence length="257" mass="29525">MNTNQLFSYLFTVFLFVSLPLCGRGQAPRTEKDTTPKKWIAGNTIDTISGIGIARYSSYNPEKAWQKALENSINDLNANLSMLVYYWGKQIGRGPFRTRSKYAIRNLLDSTQVTVIDSARWKGHAFVLIKPKEVVPDSIIYTDNKLNRLKETRKDTAVSQESGQHWLTTTGSTPKIDSNWFMSITKAKQDALRRLARKLSVKITTETYSKGDTQRRYFNFSTIFAFQRIRVLNRSFNSDSVKVTVAVHPHEIKWLMK</sequence>
<evidence type="ECO:0000313" key="1">
    <source>
        <dbReference type="EMBL" id="NGP87531.1"/>
    </source>
</evidence>
<keyword evidence="2" id="KW-1185">Reference proteome</keyword>
<evidence type="ECO:0000313" key="2">
    <source>
        <dbReference type="Proteomes" id="UP000479132"/>
    </source>
</evidence>
<dbReference type="RefSeq" id="WP_165266367.1">
    <property type="nucleotide sequence ID" value="NZ_JAALLS010000003.1"/>
</dbReference>
<comment type="caution">
    <text evidence="1">The sequence shown here is derived from an EMBL/GenBank/DDBJ whole genome shotgun (WGS) entry which is preliminary data.</text>
</comment>
<proteinExistence type="predicted"/>
<accession>A0A6M1T694</accession>
<protein>
    <submittedName>
        <fullName evidence="1">Uncharacterized protein</fullName>
    </submittedName>
</protein>
<name>A0A6M1T694_9BACT</name>
<dbReference type="Proteomes" id="UP000479132">
    <property type="component" value="Unassembled WGS sequence"/>
</dbReference>
<gene>
    <name evidence="1" type="ORF">G3569_04125</name>
</gene>
<dbReference type="AlphaFoldDB" id="A0A6M1T694"/>
<dbReference type="EMBL" id="JAALLS010000003">
    <property type="protein sequence ID" value="NGP87531.1"/>
    <property type="molecule type" value="Genomic_DNA"/>
</dbReference>